<evidence type="ECO:0000256" key="3">
    <source>
        <dbReference type="PROSITE-ProRule" id="PRU10141"/>
    </source>
</evidence>
<dbReference type="OrthoDB" id="74764at2759"/>
<dbReference type="GO" id="GO:0004674">
    <property type="term" value="F:protein serine/threonine kinase activity"/>
    <property type="evidence" value="ECO:0007669"/>
    <property type="project" value="TreeGrafter"/>
</dbReference>
<comment type="caution">
    <text evidence="5">The sequence shown here is derived from an EMBL/GenBank/DDBJ whole genome shotgun (WGS) entry which is preliminary data.</text>
</comment>
<evidence type="ECO:0000313" key="6">
    <source>
        <dbReference type="Proteomes" id="UP000683925"/>
    </source>
</evidence>
<sequence length="528" mass="60823">MNQKIWIKIPKNINLNSHEQMKFTLKKQNHKQRVLYCFNQYILYGKVGCVPKKYLKLDFDAKFEILYSQKSRNGDEDCLNQIIGISFNLDRENRIFSQKLGGGEMQIKELRDFLRSRINQYKFHDYFRVLKKIGKGNFASVYFIERIEDGEQFAVKVFSKQVAYGEENGKESILNEIKIMRELNSEHLMKLNEVFESENFIYMVLELLSGGSLFDLVGQKKLFQLQEVQQLLAGLLLGLKDMHQRGIMHRDIKLENILFKSQNELPSVVLADFGLATHVNQNKYLYYRCGTPGYVAPEVINNKDGKLKYTSICDIYSLGLVFYILLSGRPAFPAKTYRRMIKLNREAVIDFSIKQFENLPDDAMDLLKKMLEKDPKLRIDVSACLNHSFISDVARKMEDTEINEDSDNDLGQTDERSDVGKRINQINKKYFVFEASKHVNSPNLSSDDSNENIIQSATKRQKEIDSTLLLSGQSPSFNAKIESIGSVHSIDIYSPQLSHQSSPAVKQSKFGLNTQKGKQPVLKHITKN</sequence>
<dbReference type="Proteomes" id="UP000683925">
    <property type="component" value="Unassembled WGS sequence"/>
</dbReference>
<keyword evidence="2 3" id="KW-0067">ATP-binding</keyword>
<dbReference type="PROSITE" id="PS50011">
    <property type="entry name" value="PROTEIN_KINASE_DOM"/>
    <property type="match status" value="1"/>
</dbReference>
<dbReference type="PROSITE" id="PS00107">
    <property type="entry name" value="PROTEIN_KINASE_ATP"/>
    <property type="match status" value="1"/>
</dbReference>
<keyword evidence="6" id="KW-1185">Reference proteome</keyword>
<evidence type="ECO:0000256" key="1">
    <source>
        <dbReference type="ARBA" id="ARBA00022741"/>
    </source>
</evidence>
<dbReference type="Pfam" id="PF00069">
    <property type="entry name" value="Pkinase"/>
    <property type="match status" value="1"/>
</dbReference>
<dbReference type="PANTHER" id="PTHR44167:SF18">
    <property type="entry name" value="PROTEIN KINASE DOMAIN-CONTAINING PROTEIN"/>
    <property type="match status" value="1"/>
</dbReference>
<accession>A0A8S1Y9P3</accession>
<dbReference type="GO" id="GO:0044773">
    <property type="term" value="P:mitotic DNA damage checkpoint signaling"/>
    <property type="evidence" value="ECO:0007669"/>
    <property type="project" value="TreeGrafter"/>
</dbReference>
<dbReference type="InterPro" id="IPR017441">
    <property type="entry name" value="Protein_kinase_ATP_BS"/>
</dbReference>
<dbReference type="GO" id="GO:0005524">
    <property type="term" value="F:ATP binding"/>
    <property type="evidence" value="ECO:0007669"/>
    <property type="project" value="UniProtKB-UniRule"/>
</dbReference>
<dbReference type="EMBL" id="CAJJDP010000151">
    <property type="protein sequence ID" value="CAD8209918.1"/>
    <property type="molecule type" value="Genomic_DNA"/>
</dbReference>
<feature type="domain" description="Protein kinase" evidence="4">
    <location>
        <begin position="127"/>
        <end position="390"/>
    </location>
</feature>
<dbReference type="GO" id="GO:0005634">
    <property type="term" value="C:nucleus"/>
    <property type="evidence" value="ECO:0007669"/>
    <property type="project" value="TreeGrafter"/>
</dbReference>
<organism evidence="5 6">
    <name type="scientific">Paramecium octaurelia</name>
    <dbReference type="NCBI Taxonomy" id="43137"/>
    <lineage>
        <taxon>Eukaryota</taxon>
        <taxon>Sar</taxon>
        <taxon>Alveolata</taxon>
        <taxon>Ciliophora</taxon>
        <taxon>Intramacronucleata</taxon>
        <taxon>Oligohymenophorea</taxon>
        <taxon>Peniculida</taxon>
        <taxon>Parameciidae</taxon>
        <taxon>Paramecium</taxon>
    </lineage>
</organism>
<dbReference type="AlphaFoldDB" id="A0A8S1Y9P3"/>
<gene>
    <name evidence="5" type="ORF">POCTA_138.1.T1490044</name>
</gene>
<name>A0A8S1Y9P3_PAROT</name>
<evidence type="ECO:0000313" key="5">
    <source>
        <dbReference type="EMBL" id="CAD8209918.1"/>
    </source>
</evidence>
<dbReference type="PROSITE" id="PS00108">
    <property type="entry name" value="PROTEIN_KINASE_ST"/>
    <property type="match status" value="1"/>
</dbReference>
<keyword evidence="1 3" id="KW-0547">Nucleotide-binding</keyword>
<protein>
    <recommendedName>
        <fullName evidence="4">Protein kinase domain-containing protein</fullName>
    </recommendedName>
</protein>
<dbReference type="OMA" id="NFASVYF"/>
<evidence type="ECO:0000256" key="2">
    <source>
        <dbReference type="ARBA" id="ARBA00022840"/>
    </source>
</evidence>
<dbReference type="InterPro" id="IPR000719">
    <property type="entry name" value="Prot_kinase_dom"/>
</dbReference>
<dbReference type="InterPro" id="IPR008271">
    <property type="entry name" value="Ser/Thr_kinase_AS"/>
</dbReference>
<dbReference type="FunFam" id="1.10.510.10:FF:000945">
    <property type="entry name" value="Uncharacterized protein"/>
    <property type="match status" value="1"/>
</dbReference>
<dbReference type="GO" id="GO:0005737">
    <property type="term" value="C:cytoplasm"/>
    <property type="evidence" value="ECO:0007669"/>
    <property type="project" value="TreeGrafter"/>
</dbReference>
<proteinExistence type="predicted"/>
<feature type="binding site" evidence="3">
    <location>
        <position position="156"/>
    </location>
    <ligand>
        <name>ATP</name>
        <dbReference type="ChEBI" id="CHEBI:30616"/>
    </ligand>
</feature>
<evidence type="ECO:0000259" key="4">
    <source>
        <dbReference type="PROSITE" id="PS50011"/>
    </source>
</evidence>
<reference evidence="5" key="1">
    <citation type="submission" date="2021-01" db="EMBL/GenBank/DDBJ databases">
        <authorList>
            <consortium name="Genoscope - CEA"/>
            <person name="William W."/>
        </authorList>
    </citation>
    <scope>NUCLEOTIDE SEQUENCE</scope>
</reference>
<dbReference type="PANTHER" id="PTHR44167">
    <property type="entry name" value="OVARIAN-SPECIFIC SERINE/THREONINE-PROTEIN KINASE LOK-RELATED"/>
    <property type="match status" value="1"/>
</dbReference>
<dbReference type="SMART" id="SM00220">
    <property type="entry name" value="S_TKc"/>
    <property type="match status" value="1"/>
</dbReference>